<comment type="cofactor">
    <cofactor evidence="1">
        <name>pyridoxal 5'-phosphate</name>
        <dbReference type="ChEBI" id="CHEBI:597326"/>
    </cofactor>
</comment>
<dbReference type="Gene3D" id="3.20.20.10">
    <property type="entry name" value="Alanine racemase"/>
    <property type="match status" value="1"/>
</dbReference>
<dbReference type="HOGENOM" id="CLU_026444_0_1_2"/>
<dbReference type="SUPFAM" id="SSF50621">
    <property type="entry name" value="Alanine racemase C-terminal domain-like"/>
    <property type="match status" value="1"/>
</dbReference>
<evidence type="ECO:0000259" key="3">
    <source>
        <dbReference type="Pfam" id="PF02784"/>
    </source>
</evidence>
<dbReference type="InterPro" id="IPR022644">
    <property type="entry name" value="De-COase2_N"/>
</dbReference>
<dbReference type="GO" id="GO:0008836">
    <property type="term" value="F:diaminopimelate decarboxylase activity"/>
    <property type="evidence" value="ECO:0007669"/>
    <property type="project" value="TreeGrafter"/>
</dbReference>
<sequence length="409" mass="46944">MELNWNVLNKLNEDFGDSFYLLDSNKFVKNYDEFLGEFQKIYPNTVIAYSYKTNYLPHLCSIVNKKGGFAEVVSKMEYDLAIKIGVIPSNIIVNGPLKTKEHLEYFLLKGSIVNVDSYRELDLIREIANSNPGKILSVGIRCNFEMGSTVSRFGFDVRDAEFIEKFKELKKIDNLYIKGIHCHFPDRNLDSYSKRVDNLINILDLLFKENIPEFVDIGGGYFGKVNDFLAKQFNCNVPSYSDYASIIASRFKEYFKNIPENRKPKLILEPGTALVADTMKFIAKIVEIKNIRGKKIAMTTGSKFNMGLFGLSINLPINVYSEFKNGKFINNVDISGYTCIEADYLFKNYCGILNIGDYIAFDNVGSYSFVFKPPFICPNVPIIDYNGDKFKIVKHKETFEDIFKTYMFE</sequence>
<dbReference type="eggNOG" id="arCOG02268">
    <property type="taxonomic scope" value="Archaea"/>
</dbReference>
<dbReference type="GeneID" id="5325611"/>
<dbReference type="RefSeq" id="WP_011972220.1">
    <property type="nucleotide sequence ID" value="NC_009634.1"/>
</dbReference>
<dbReference type="OrthoDB" id="18565at2157"/>
<dbReference type="GO" id="GO:0009089">
    <property type="term" value="P:lysine biosynthetic process via diaminopimelate"/>
    <property type="evidence" value="ECO:0007669"/>
    <property type="project" value="TreeGrafter"/>
</dbReference>
<evidence type="ECO:0000256" key="2">
    <source>
        <dbReference type="ARBA" id="ARBA00022898"/>
    </source>
</evidence>
<protein>
    <submittedName>
        <fullName evidence="4">Orn/DAP/Arg decarboxylase 2</fullName>
    </submittedName>
</protein>
<evidence type="ECO:0000313" key="4">
    <source>
        <dbReference type="EMBL" id="ABR54317.1"/>
    </source>
</evidence>
<dbReference type="InterPro" id="IPR029066">
    <property type="entry name" value="PLP-binding_barrel"/>
</dbReference>
<dbReference type="EMBL" id="CP000742">
    <property type="protein sequence ID" value="ABR54317.1"/>
    <property type="molecule type" value="Genomic_DNA"/>
</dbReference>
<organism evidence="4 5">
    <name type="scientific">Methanococcus vannielii (strain ATCC 35089 / DSM 1224 / JCM 13029 / OCM 148 / SB)</name>
    <dbReference type="NCBI Taxonomy" id="406327"/>
    <lineage>
        <taxon>Archaea</taxon>
        <taxon>Methanobacteriati</taxon>
        <taxon>Methanobacteriota</taxon>
        <taxon>Methanomada group</taxon>
        <taxon>Methanococci</taxon>
        <taxon>Methanococcales</taxon>
        <taxon>Methanococcaceae</taxon>
        <taxon>Methanococcus</taxon>
    </lineage>
</organism>
<dbReference type="Gene3D" id="2.40.37.10">
    <property type="entry name" value="Lyase, Ornithine Decarboxylase, Chain A, domain 1"/>
    <property type="match status" value="1"/>
</dbReference>
<keyword evidence="5" id="KW-1185">Reference proteome</keyword>
<dbReference type="STRING" id="406327.Mevan_0409"/>
<feature type="domain" description="Orn/DAP/Arg decarboxylase 2 N-terminal" evidence="3">
    <location>
        <begin position="37"/>
        <end position="276"/>
    </location>
</feature>
<proteinExistence type="predicted"/>
<dbReference type="KEGG" id="mvn:Mevan_0409"/>
<dbReference type="AlphaFoldDB" id="A6UP95"/>
<evidence type="ECO:0000313" key="5">
    <source>
        <dbReference type="Proteomes" id="UP000001107"/>
    </source>
</evidence>
<reference evidence="4" key="1">
    <citation type="submission" date="2007-06" db="EMBL/GenBank/DDBJ databases">
        <title>Complete sequence of Methanococcus vannielii SB.</title>
        <authorList>
            <consortium name="US DOE Joint Genome Institute"/>
            <person name="Copeland A."/>
            <person name="Lucas S."/>
            <person name="Lapidus A."/>
            <person name="Barry K."/>
            <person name="Glavina del Rio T."/>
            <person name="Dalin E."/>
            <person name="Tice H."/>
            <person name="Pitluck S."/>
            <person name="Chain P."/>
            <person name="Malfatti S."/>
            <person name="Shin M."/>
            <person name="Vergez L."/>
            <person name="Schmutz J."/>
            <person name="Larimer F."/>
            <person name="Land M."/>
            <person name="Hauser L."/>
            <person name="Kyrpides N."/>
            <person name="Anderson I."/>
            <person name="Sieprawska-Lupa M."/>
            <person name="Whitman W.B."/>
            <person name="Richardson P."/>
        </authorList>
    </citation>
    <scope>NUCLEOTIDE SEQUENCE [LARGE SCALE GENOMIC DNA]</scope>
    <source>
        <strain evidence="4">SB</strain>
    </source>
</reference>
<evidence type="ECO:0000256" key="1">
    <source>
        <dbReference type="ARBA" id="ARBA00001933"/>
    </source>
</evidence>
<gene>
    <name evidence="4" type="ordered locus">Mevan_0409</name>
</gene>
<keyword evidence="2" id="KW-0663">Pyridoxal phosphate</keyword>
<dbReference type="Proteomes" id="UP000001107">
    <property type="component" value="Chromosome"/>
</dbReference>
<name>A6UP95_METVS</name>
<dbReference type="Pfam" id="PF02784">
    <property type="entry name" value="Orn_Arg_deC_N"/>
    <property type="match status" value="1"/>
</dbReference>
<accession>A6UP95</accession>
<dbReference type="CDD" id="cd06841">
    <property type="entry name" value="PLPDE_III_MccE_like"/>
    <property type="match status" value="1"/>
</dbReference>
<dbReference type="PANTHER" id="PTHR43727:SF3">
    <property type="entry name" value="GROUP IV DECARBOXYLASE"/>
    <property type="match status" value="1"/>
</dbReference>
<dbReference type="InterPro" id="IPR009006">
    <property type="entry name" value="Ala_racemase/Decarboxylase_C"/>
</dbReference>
<dbReference type="SUPFAM" id="SSF51419">
    <property type="entry name" value="PLP-binding barrel"/>
    <property type="match status" value="1"/>
</dbReference>
<dbReference type="PANTHER" id="PTHR43727">
    <property type="entry name" value="DIAMINOPIMELATE DECARBOXYLASE"/>
    <property type="match status" value="1"/>
</dbReference>